<evidence type="ECO:0008006" key="7">
    <source>
        <dbReference type="Google" id="ProtNLM"/>
    </source>
</evidence>
<evidence type="ECO:0000313" key="6">
    <source>
        <dbReference type="Proteomes" id="UP000255423"/>
    </source>
</evidence>
<proteinExistence type="inferred from homology"/>
<dbReference type="Proteomes" id="UP000255423">
    <property type="component" value="Unassembled WGS sequence"/>
</dbReference>
<dbReference type="PANTHER" id="PTHR35861">
    <property type="match status" value="1"/>
</dbReference>
<dbReference type="Pfam" id="PF17482">
    <property type="entry name" value="Phage_sheath_1C"/>
    <property type="match status" value="1"/>
</dbReference>
<dbReference type="RefSeq" id="WP_109571841.1">
    <property type="nucleotide sequence ID" value="NZ_UHJL01000001.1"/>
</dbReference>
<dbReference type="InterPro" id="IPR035089">
    <property type="entry name" value="Phage_sheath_subtilisin"/>
</dbReference>
<gene>
    <name evidence="5" type="ORF">SAMN05661053_0308</name>
</gene>
<evidence type="ECO:0000259" key="4">
    <source>
        <dbReference type="Pfam" id="PF17482"/>
    </source>
</evidence>
<accession>A0A380RW26</accession>
<evidence type="ECO:0000313" key="5">
    <source>
        <dbReference type="EMBL" id="SUQ19082.1"/>
    </source>
</evidence>
<dbReference type="AlphaFoldDB" id="A0A380RW26"/>
<name>A0A380RW26_FIBSU</name>
<feature type="domain" description="Tail sheath protein subtilisin-like" evidence="3">
    <location>
        <begin position="316"/>
        <end position="405"/>
    </location>
</feature>
<dbReference type="Pfam" id="PF04984">
    <property type="entry name" value="Phage_sheath_1"/>
    <property type="match status" value="1"/>
</dbReference>
<feature type="region of interest" description="Disordered" evidence="2">
    <location>
        <begin position="82"/>
        <end position="101"/>
    </location>
</feature>
<dbReference type="EMBL" id="UHJL01000001">
    <property type="protein sequence ID" value="SUQ19082.1"/>
    <property type="molecule type" value="Genomic_DNA"/>
</dbReference>
<comment type="similarity">
    <text evidence="1">Belongs to the myoviridae tail sheath protein family.</text>
</comment>
<dbReference type="PANTHER" id="PTHR35861:SF1">
    <property type="entry name" value="PHAGE TAIL SHEATH PROTEIN"/>
    <property type="match status" value="1"/>
</dbReference>
<dbReference type="InterPro" id="IPR020287">
    <property type="entry name" value="Tail_sheath_C"/>
</dbReference>
<evidence type="ECO:0000256" key="1">
    <source>
        <dbReference type="ARBA" id="ARBA00008005"/>
    </source>
</evidence>
<sequence>MPTSYKTPGVYLVEKDAFPGSVVEVATAIPAFIGYTEKAEYNGKDLTNKPFRITSFAEYLNIFGGAPTVRFTYGVASAEAPAASEDSENAEESADAKNGEQKAVLQTKPMFRLYDSMRIFFQNGGAACYICSVGGYDKKIEKAPLFNGIAPFVKEQEPTIMLVPDAVSLGDAQECADIQNELLAHCNKMQNRFAILDVFDGYKEPLECINTFREKVTDFLKYGAAYYPWINTSVVASSEVSFTNIEPEAEGGYKTLALDLAKSVVPDVEDLDNVDPETHSKRELELVSFFKSLRDFDAKKDDATALHNTLTVVCPKYAALMNTMSEKLNLMPPSAAMAGIYTRVDNNEGVWKAPANVGVNGVVSPAVNLTNDEQEDLNVPLNGKAVNAIRYFVGDGIKVWGARTLDGNSLDWRYVNVRRTMIMLEESIKQASKAYVFDANTSTTWLTMKNMIGNFLNSVWKRGGLAGTTPEDAYEVHVGLGDTMTPEDILEGILRVTVKVALIRPAEFIELTFQQQQQKS</sequence>
<feature type="domain" description="Tail sheath protein C-terminal" evidence="4">
    <location>
        <begin position="411"/>
        <end position="515"/>
    </location>
</feature>
<protein>
    <recommendedName>
        <fullName evidence="7">Tail sheath protein C-terminal domain-containing protein</fullName>
    </recommendedName>
</protein>
<dbReference type="Gene3D" id="3.40.50.11780">
    <property type="match status" value="1"/>
</dbReference>
<reference evidence="5 6" key="1">
    <citation type="submission" date="2017-08" db="EMBL/GenBank/DDBJ databases">
        <authorList>
            <person name="de Groot N.N."/>
        </authorList>
    </citation>
    <scope>NUCLEOTIDE SEQUENCE [LARGE SCALE GENOMIC DNA]</scope>
    <source>
        <strain evidence="5 6">HM2</strain>
    </source>
</reference>
<organism evidence="5 6">
    <name type="scientific">Fibrobacter succinogenes</name>
    <name type="common">Bacteroides succinogenes</name>
    <dbReference type="NCBI Taxonomy" id="833"/>
    <lineage>
        <taxon>Bacteria</taxon>
        <taxon>Pseudomonadati</taxon>
        <taxon>Fibrobacterota</taxon>
        <taxon>Fibrobacteria</taxon>
        <taxon>Fibrobacterales</taxon>
        <taxon>Fibrobacteraceae</taxon>
        <taxon>Fibrobacter</taxon>
    </lineage>
</organism>
<evidence type="ECO:0000259" key="3">
    <source>
        <dbReference type="Pfam" id="PF04984"/>
    </source>
</evidence>
<evidence type="ECO:0000256" key="2">
    <source>
        <dbReference type="SAM" id="MobiDB-lite"/>
    </source>
</evidence>
<dbReference type="InterPro" id="IPR052042">
    <property type="entry name" value="Tail_sheath_structural"/>
</dbReference>